<evidence type="ECO:0000256" key="1">
    <source>
        <dbReference type="ARBA" id="ARBA00006987"/>
    </source>
</evidence>
<name>A0ABS1V7I7_9PROT</name>
<protein>
    <submittedName>
        <fullName evidence="2">Tripartite tricarboxylate transporter substrate binding protein</fullName>
    </submittedName>
</protein>
<dbReference type="Proteomes" id="UP000606490">
    <property type="component" value="Unassembled WGS sequence"/>
</dbReference>
<comment type="caution">
    <text evidence="2">The sequence shown here is derived from an EMBL/GenBank/DDBJ whole genome shotgun (WGS) entry which is preliminary data.</text>
</comment>
<dbReference type="RefSeq" id="WP_202827371.1">
    <property type="nucleotide sequence ID" value="NZ_JAEUXJ010000009.1"/>
</dbReference>
<keyword evidence="3" id="KW-1185">Reference proteome</keyword>
<proteinExistence type="inferred from homology"/>
<organism evidence="2 3">
    <name type="scientific">Belnapia mucosa</name>
    <dbReference type="NCBI Taxonomy" id="2804532"/>
    <lineage>
        <taxon>Bacteria</taxon>
        <taxon>Pseudomonadati</taxon>
        <taxon>Pseudomonadota</taxon>
        <taxon>Alphaproteobacteria</taxon>
        <taxon>Acetobacterales</taxon>
        <taxon>Roseomonadaceae</taxon>
        <taxon>Belnapia</taxon>
    </lineage>
</organism>
<dbReference type="PANTHER" id="PTHR42928">
    <property type="entry name" value="TRICARBOXYLATE-BINDING PROTEIN"/>
    <property type="match status" value="1"/>
</dbReference>
<dbReference type="EMBL" id="JAEUXJ010000009">
    <property type="protein sequence ID" value="MBL6457631.1"/>
    <property type="molecule type" value="Genomic_DNA"/>
</dbReference>
<sequence>MTRIHRRAALGGLAASLAVPHLSRAQGGGGWQPTRPIQLIAGFAPGGGSDVIARTIAEATAPFMPQPMIVVNRPGAGGALAAEQVARAAPDGHTLLLAGGSESTSIPAHREVPYDPKRSFRAVIRLTRHPHFICVRGKGGRFGDMRQVVEAARAEPGRITHGSAGAGTLSHSLFMLLEQRARVEFLHVPYTGGGPVAQALLAGQIDLGVQASDELGGLVASGDIRPIAVASAERALSQPEVPTLRELGWDVVADNQKGWVGPAGMSDEMVAYHHDRFRQGMGTPTWRRFLERLGEADGYADGPGFQLAMDTLLDNVRGALRRG</sequence>
<dbReference type="InterPro" id="IPR005064">
    <property type="entry name" value="BUG"/>
</dbReference>
<dbReference type="Gene3D" id="3.40.190.10">
    <property type="entry name" value="Periplasmic binding protein-like II"/>
    <property type="match status" value="1"/>
</dbReference>
<dbReference type="InterPro" id="IPR042100">
    <property type="entry name" value="Bug_dom1"/>
</dbReference>
<evidence type="ECO:0000313" key="3">
    <source>
        <dbReference type="Proteomes" id="UP000606490"/>
    </source>
</evidence>
<reference evidence="2 3" key="1">
    <citation type="submission" date="2021-01" db="EMBL/GenBank/DDBJ databases">
        <title>Belnapia mucosa sp. nov. and Belnapia arida sp. nov., isolated from the Tabernas Desert (Almeria, Spain).</title>
        <authorList>
            <person name="Molina-Menor E."/>
            <person name="Vidal-Verdu A."/>
            <person name="Calonge A."/>
            <person name="Satari L."/>
            <person name="Pereto Magraner J."/>
            <person name="Porcar Miralles M."/>
        </authorList>
    </citation>
    <scope>NUCLEOTIDE SEQUENCE [LARGE SCALE GENOMIC DNA]</scope>
    <source>
        <strain evidence="2 3">T6</strain>
    </source>
</reference>
<comment type="similarity">
    <text evidence="1">Belongs to the UPF0065 (bug) family.</text>
</comment>
<dbReference type="Pfam" id="PF03401">
    <property type="entry name" value="TctC"/>
    <property type="match status" value="1"/>
</dbReference>
<accession>A0ABS1V7I7</accession>
<gene>
    <name evidence="2" type="ORF">JMJ55_20045</name>
</gene>
<evidence type="ECO:0000313" key="2">
    <source>
        <dbReference type="EMBL" id="MBL6457631.1"/>
    </source>
</evidence>
<dbReference type="Gene3D" id="3.40.190.150">
    <property type="entry name" value="Bordetella uptake gene, domain 1"/>
    <property type="match status" value="1"/>
</dbReference>
<dbReference type="CDD" id="cd07012">
    <property type="entry name" value="PBP2_Bug_TTT"/>
    <property type="match status" value="1"/>
</dbReference>
<dbReference type="PIRSF" id="PIRSF017082">
    <property type="entry name" value="YflP"/>
    <property type="match status" value="1"/>
</dbReference>
<dbReference type="PANTHER" id="PTHR42928:SF5">
    <property type="entry name" value="BLR1237 PROTEIN"/>
    <property type="match status" value="1"/>
</dbReference>